<keyword evidence="3" id="KW-1185">Reference proteome</keyword>
<comment type="caution">
    <text evidence="2">The sequence shown here is derived from an EMBL/GenBank/DDBJ whole genome shotgun (WGS) entry which is preliminary data.</text>
</comment>
<feature type="region of interest" description="Disordered" evidence="1">
    <location>
        <begin position="78"/>
        <end position="100"/>
    </location>
</feature>
<feature type="non-terminal residue" evidence="2">
    <location>
        <position position="1"/>
    </location>
</feature>
<accession>A0A392PYV3</accession>
<protein>
    <submittedName>
        <fullName evidence="2">Uncharacterized protein</fullName>
    </submittedName>
</protein>
<evidence type="ECO:0000256" key="1">
    <source>
        <dbReference type="SAM" id="MobiDB-lite"/>
    </source>
</evidence>
<dbReference type="Proteomes" id="UP000265520">
    <property type="component" value="Unassembled WGS sequence"/>
</dbReference>
<name>A0A392PYV3_9FABA</name>
<evidence type="ECO:0000313" key="3">
    <source>
        <dbReference type="Proteomes" id="UP000265520"/>
    </source>
</evidence>
<reference evidence="2 3" key="1">
    <citation type="journal article" date="2018" name="Front. Plant Sci.">
        <title>Red Clover (Trifolium pratense) and Zigzag Clover (T. medium) - A Picture of Genomic Similarities and Differences.</title>
        <authorList>
            <person name="Dluhosova J."/>
            <person name="Istvanek J."/>
            <person name="Nedelnik J."/>
            <person name="Repkova J."/>
        </authorList>
    </citation>
    <scope>NUCLEOTIDE SEQUENCE [LARGE SCALE GENOMIC DNA]</scope>
    <source>
        <strain evidence="3">cv. 10/8</strain>
        <tissue evidence="2">Leaf</tissue>
    </source>
</reference>
<dbReference type="EMBL" id="LXQA010102944">
    <property type="protein sequence ID" value="MCI16907.1"/>
    <property type="molecule type" value="Genomic_DNA"/>
</dbReference>
<sequence>VMPDNTLSDISDDGEKYFMAGTSSPETSTFSVESKLKRKIRVDLGLEQGNKNDSRLFSGFDDNISNTSAIKTLPVTENFSSNKNKSPRQSHYWKKDDAVSSNRRYNNEQRKTNFDICCQRNSTIAGATLLEKNEENGIEFEIQEGATHEAILRPGMVLLKHHLTHDEQDECNVLLSESPI</sequence>
<dbReference type="AlphaFoldDB" id="A0A392PYV3"/>
<evidence type="ECO:0000313" key="2">
    <source>
        <dbReference type="EMBL" id="MCI16907.1"/>
    </source>
</evidence>
<organism evidence="2 3">
    <name type="scientific">Trifolium medium</name>
    <dbReference type="NCBI Taxonomy" id="97028"/>
    <lineage>
        <taxon>Eukaryota</taxon>
        <taxon>Viridiplantae</taxon>
        <taxon>Streptophyta</taxon>
        <taxon>Embryophyta</taxon>
        <taxon>Tracheophyta</taxon>
        <taxon>Spermatophyta</taxon>
        <taxon>Magnoliopsida</taxon>
        <taxon>eudicotyledons</taxon>
        <taxon>Gunneridae</taxon>
        <taxon>Pentapetalae</taxon>
        <taxon>rosids</taxon>
        <taxon>fabids</taxon>
        <taxon>Fabales</taxon>
        <taxon>Fabaceae</taxon>
        <taxon>Papilionoideae</taxon>
        <taxon>50 kb inversion clade</taxon>
        <taxon>NPAAA clade</taxon>
        <taxon>Hologalegina</taxon>
        <taxon>IRL clade</taxon>
        <taxon>Trifolieae</taxon>
        <taxon>Trifolium</taxon>
    </lineage>
</organism>
<proteinExistence type="predicted"/>